<feature type="non-terminal residue" evidence="1">
    <location>
        <position position="1"/>
    </location>
</feature>
<feature type="non-terminal residue" evidence="1">
    <location>
        <position position="236"/>
    </location>
</feature>
<accession>A0A0J8AXI2</accession>
<dbReference type="Proteomes" id="UP000035740">
    <property type="component" value="Unassembled WGS sequence"/>
</dbReference>
<organism evidence="1 2">
    <name type="scientific">Beta vulgaris subsp. vulgaris</name>
    <name type="common">Beet</name>
    <dbReference type="NCBI Taxonomy" id="3555"/>
    <lineage>
        <taxon>Eukaryota</taxon>
        <taxon>Viridiplantae</taxon>
        <taxon>Streptophyta</taxon>
        <taxon>Embryophyta</taxon>
        <taxon>Tracheophyta</taxon>
        <taxon>Spermatophyta</taxon>
        <taxon>Magnoliopsida</taxon>
        <taxon>eudicotyledons</taxon>
        <taxon>Gunneridae</taxon>
        <taxon>Pentapetalae</taxon>
        <taxon>Caryophyllales</taxon>
        <taxon>Chenopodiaceae</taxon>
        <taxon>Betoideae</taxon>
        <taxon>Beta</taxon>
    </lineage>
</organism>
<keyword evidence="2" id="KW-1185">Reference proteome</keyword>
<protein>
    <submittedName>
        <fullName evidence="1">Uncharacterized protein</fullName>
    </submittedName>
</protein>
<dbReference type="Gramene" id="KMS93509">
    <property type="protein sequence ID" value="KMS93509"/>
    <property type="gene ID" value="BVRB_030760"/>
</dbReference>
<evidence type="ECO:0000313" key="1">
    <source>
        <dbReference type="EMBL" id="KMS93509.1"/>
    </source>
</evidence>
<sequence>KPSDLLIRTWQGLEAHYDPESTDSKLLSPVSSSLFIGLCVLVESGPLATLVINVHFKPLTIAMSPNDLKQIMVISTGFQLMAQTRKPSADLQTDSIAVRTKSHEPAFSKDQAIPSDLAVTLSGKETDVDAFVNVSMEGLNVAISVESRTIISAAINGIALDLTKRTFDMAISFSVHQMFVEECLSKTKFILSYTSTASNLLADSNLSHFIMCRYLQKNRVSSSLQEVDHFVELYVG</sequence>
<evidence type="ECO:0000313" key="2">
    <source>
        <dbReference type="Proteomes" id="UP000035740"/>
    </source>
</evidence>
<dbReference type="AlphaFoldDB" id="A0A0J8AXI2"/>
<name>A0A0J8AXI2_BETVV</name>
<proteinExistence type="predicted"/>
<reference evidence="1 2" key="1">
    <citation type="journal article" date="2014" name="Nature">
        <title>The genome of the recently domesticated crop plant sugar beet (Beta vulgaris).</title>
        <authorList>
            <person name="Dohm J.C."/>
            <person name="Minoche A.E."/>
            <person name="Holtgrawe D."/>
            <person name="Capella-Gutierrez S."/>
            <person name="Zakrzewski F."/>
            <person name="Tafer H."/>
            <person name="Rupp O."/>
            <person name="Sorensen T.R."/>
            <person name="Stracke R."/>
            <person name="Reinhardt R."/>
            <person name="Goesmann A."/>
            <person name="Kraft T."/>
            <person name="Schulz B."/>
            <person name="Stadler P.F."/>
            <person name="Schmidt T."/>
            <person name="Gabaldon T."/>
            <person name="Lehrach H."/>
            <person name="Weisshaar B."/>
            <person name="Himmelbauer H."/>
        </authorList>
    </citation>
    <scope>NUCLEOTIDE SEQUENCE [LARGE SCALE GENOMIC DNA]</scope>
    <source>
        <tissue evidence="1">Taproot</tissue>
    </source>
</reference>
<dbReference type="EMBL" id="KQ101968">
    <property type="protein sequence ID" value="KMS93509.1"/>
    <property type="molecule type" value="Genomic_DNA"/>
</dbReference>
<gene>
    <name evidence="1" type="ORF">BVRB_030760</name>
</gene>